<dbReference type="GO" id="GO:0005789">
    <property type="term" value="C:endoplasmic reticulum membrane"/>
    <property type="evidence" value="ECO:0007669"/>
    <property type="project" value="UniProtKB-SubCell"/>
</dbReference>
<feature type="transmembrane region" description="Helical" evidence="11">
    <location>
        <begin position="139"/>
        <end position="158"/>
    </location>
</feature>
<sequence length="206" mass="23188">MFGLIFIKFSAENPIFPKIPPKHPNFPGKTSKLHEGSAGEWFINTAFAGLRRWDAQYFLFIVDNDYLLEKCLAFFPGFVMVIRIFRMAGDLWLKGLFGISLDPYVVTGFLAVGFNMLFFYLTGLVLFILTYQICRSVKIGMLAVSIFAYNPASIFFSAAYSESLYSLTTFAPLLFILLAVRLDNVLARSFGVLMSVVFFAGGVLIR</sequence>
<comment type="caution">
    <text evidence="11">Lacks conserved residue(s) required for the propagation of feature annotation.</text>
</comment>
<evidence type="ECO:0000256" key="11">
    <source>
        <dbReference type="RuleBase" id="RU363112"/>
    </source>
</evidence>
<evidence type="ECO:0000313" key="13">
    <source>
        <dbReference type="Proteomes" id="UP001152747"/>
    </source>
</evidence>
<dbReference type="GO" id="GO:0000009">
    <property type="term" value="F:alpha-1,6-mannosyltransferase activity"/>
    <property type="evidence" value="ECO:0007669"/>
    <property type="project" value="InterPro"/>
</dbReference>
<comment type="similarity">
    <text evidence="3 11">Belongs to the PIGV family.</text>
</comment>
<proteinExistence type="inferred from homology"/>
<evidence type="ECO:0000256" key="8">
    <source>
        <dbReference type="ARBA" id="ARBA00022824"/>
    </source>
</evidence>
<keyword evidence="10 11" id="KW-0472">Membrane</keyword>
<dbReference type="EMBL" id="CANHGI010000001">
    <property type="protein sequence ID" value="CAI5440466.1"/>
    <property type="molecule type" value="Genomic_DNA"/>
</dbReference>
<evidence type="ECO:0000256" key="10">
    <source>
        <dbReference type="ARBA" id="ARBA00023136"/>
    </source>
</evidence>
<dbReference type="OrthoDB" id="10252502at2759"/>
<keyword evidence="9 11" id="KW-1133">Transmembrane helix</keyword>
<evidence type="ECO:0000256" key="6">
    <source>
        <dbReference type="ARBA" id="ARBA00022679"/>
    </source>
</evidence>
<evidence type="ECO:0000256" key="9">
    <source>
        <dbReference type="ARBA" id="ARBA00022989"/>
    </source>
</evidence>
<keyword evidence="4 11" id="KW-0337">GPI-anchor biosynthesis</keyword>
<feature type="transmembrane region" description="Helical" evidence="11">
    <location>
        <begin position="67"/>
        <end position="85"/>
    </location>
</feature>
<dbReference type="PANTHER" id="PTHR12468:SF2">
    <property type="entry name" value="GPI MANNOSYLTRANSFERASE 2"/>
    <property type="match status" value="1"/>
</dbReference>
<evidence type="ECO:0000256" key="5">
    <source>
        <dbReference type="ARBA" id="ARBA00022676"/>
    </source>
</evidence>
<dbReference type="GO" id="GO:0031501">
    <property type="term" value="C:mannosyltransferase complex"/>
    <property type="evidence" value="ECO:0007669"/>
    <property type="project" value="TreeGrafter"/>
</dbReference>
<dbReference type="PANTHER" id="PTHR12468">
    <property type="entry name" value="GPI MANNOSYLTRANSFERASE 2"/>
    <property type="match status" value="1"/>
</dbReference>
<keyword evidence="6 11" id="KW-0808">Transferase</keyword>
<name>A0A9P1IA98_9PELO</name>
<dbReference type="GO" id="GO:0004376">
    <property type="term" value="F:GPI mannosyltransferase activity"/>
    <property type="evidence" value="ECO:0007669"/>
    <property type="project" value="InterPro"/>
</dbReference>
<comment type="pathway">
    <text evidence="2 11">Glycolipid biosynthesis; glycosylphosphatidylinositol-anchor biosynthesis.</text>
</comment>
<comment type="function">
    <text evidence="11">Mannosyltransferase involved in glycosylphosphatidylinositol-anchor biosynthesis.</text>
</comment>
<organism evidence="12 13">
    <name type="scientific">Caenorhabditis angaria</name>
    <dbReference type="NCBI Taxonomy" id="860376"/>
    <lineage>
        <taxon>Eukaryota</taxon>
        <taxon>Metazoa</taxon>
        <taxon>Ecdysozoa</taxon>
        <taxon>Nematoda</taxon>
        <taxon>Chromadorea</taxon>
        <taxon>Rhabditida</taxon>
        <taxon>Rhabditina</taxon>
        <taxon>Rhabditomorpha</taxon>
        <taxon>Rhabditoidea</taxon>
        <taxon>Rhabditidae</taxon>
        <taxon>Peloderinae</taxon>
        <taxon>Caenorhabditis</taxon>
    </lineage>
</organism>
<protein>
    <recommendedName>
        <fullName evidence="11">GPI mannosyltransferase 2</fullName>
        <ecNumber evidence="11">2.4.1.-</ecNumber>
    </recommendedName>
</protein>
<dbReference type="EC" id="2.4.1.-" evidence="11"/>
<evidence type="ECO:0000256" key="1">
    <source>
        <dbReference type="ARBA" id="ARBA00004477"/>
    </source>
</evidence>
<reference evidence="12" key="1">
    <citation type="submission" date="2022-11" db="EMBL/GenBank/DDBJ databases">
        <authorList>
            <person name="Kikuchi T."/>
        </authorList>
    </citation>
    <scope>NUCLEOTIDE SEQUENCE</scope>
    <source>
        <strain evidence="12">PS1010</strain>
    </source>
</reference>
<accession>A0A9P1IA98</accession>
<evidence type="ECO:0000256" key="2">
    <source>
        <dbReference type="ARBA" id="ARBA00004687"/>
    </source>
</evidence>
<dbReference type="Proteomes" id="UP001152747">
    <property type="component" value="Unassembled WGS sequence"/>
</dbReference>
<evidence type="ECO:0000256" key="4">
    <source>
        <dbReference type="ARBA" id="ARBA00022502"/>
    </source>
</evidence>
<feature type="transmembrane region" description="Helical" evidence="11">
    <location>
        <begin position="185"/>
        <end position="205"/>
    </location>
</feature>
<evidence type="ECO:0000256" key="7">
    <source>
        <dbReference type="ARBA" id="ARBA00022692"/>
    </source>
</evidence>
<dbReference type="InterPro" id="IPR007315">
    <property type="entry name" value="PIG-V/Gpi18"/>
</dbReference>
<dbReference type="Pfam" id="PF04188">
    <property type="entry name" value="Mannosyl_trans2"/>
    <property type="match status" value="1"/>
</dbReference>
<keyword evidence="5 11" id="KW-0328">Glycosyltransferase</keyword>
<comment type="subcellular location">
    <subcellularLocation>
        <location evidence="1 11">Endoplasmic reticulum membrane</location>
        <topology evidence="1 11">Multi-pass membrane protein</topology>
    </subcellularLocation>
</comment>
<evidence type="ECO:0000313" key="12">
    <source>
        <dbReference type="EMBL" id="CAI5440466.1"/>
    </source>
</evidence>
<evidence type="ECO:0000256" key="3">
    <source>
        <dbReference type="ARBA" id="ARBA00008698"/>
    </source>
</evidence>
<comment type="caution">
    <text evidence="12">The sequence shown here is derived from an EMBL/GenBank/DDBJ whole genome shotgun (WGS) entry which is preliminary data.</text>
</comment>
<dbReference type="AlphaFoldDB" id="A0A9P1IA98"/>
<gene>
    <name evidence="12" type="ORF">CAMP_LOCUS3103</name>
</gene>
<feature type="transmembrane region" description="Helical" evidence="11">
    <location>
        <begin position="105"/>
        <end position="127"/>
    </location>
</feature>
<keyword evidence="7 11" id="KW-0812">Transmembrane</keyword>
<keyword evidence="8 11" id="KW-0256">Endoplasmic reticulum</keyword>
<dbReference type="GO" id="GO:0006506">
    <property type="term" value="P:GPI anchor biosynthetic process"/>
    <property type="evidence" value="ECO:0007669"/>
    <property type="project" value="UniProtKB-KW"/>
</dbReference>
<keyword evidence="13" id="KW-1185">Reference proteome</keyword>